<protein>
    <submittedName>
        <fullName evidence="2">Uncharacterized protein</fullName>
    </submittedName>
</protein>
<evidence type="ECO:0000313" key="3">
    <source>
        <dbReference type="Proteomes" id="UP001189429"/>
    </source>
</evidence>
<feature type="compositionally biased region" description="Basic and acidic residues" evidence="1">
    <location>
        <begin position="32"/>
        <end position="53"/>
    </location>
</feature>
<evidence type="ECO:0000313" key="2">
    <source>
        <dbReference type="EMBL" id="CAK0857894.1"/>
    </source>
</evidence>
<feature type="compositionally biased region" description="Basic residues" evidence="1">
    <location>
        <begin position="15"/>
        <end position="26"/>
    </location>
</feature>
<dbReference type="Proteomes" id="UP001189429">
    <property type="component" value="Unassembled WGS sequence"/>
</dbReference>
<name>A0ABN9UFJ1_9DINO</name>
<evidence type="ECO:0000256" key="1">
    <source>
        <dbReference type="SAM" id="MobiDB-lite"/>
    </source>
</evidence>
<gene>
    <name evidence="2" type="ORF">PCOR1329_LOCUS47839</name>
</gene>
<keyword evidence="3" id="KW-1185">Reference proteome</keyword>
<proteinExistence type="predicted"/>
<accession>A0ABN9UFJ1</accession>
<feature type="region of interest" description="Disordered" evidence="1">
    <location>
        <begin position="1"/>
        <end position="83"/>
    </location>
</feature>
<dbReference type="EMBL" id="CAUYUJ010015767">
    <property type="protein sequence ID" value="CAK0857894.1"/>
    <property type="molecule type" value="Genomic_DNA"/>
</dbReference>
<reference evidence="2" key="1">
    <citation type="submission" date="2023-10" db="EMBL/GenBank/DDBJ databases">
        <authorList>
            <person name="Chen Y."/>
            <person name="Shah S."/>
            <person name="Dougan E. K."/>
            <person name="Thang M."/>
            <person name="Chan C."/>
        </authorList>
    </citation>
    <scope>NUCLEOTIDE SEQUENCE [LARGE SCALE GENOMIC DNA]</scope>
</reference>
<feature type="non-terminal residue" evidence="2">
    <location>
        <position position="1"/>
    </location>
</feature>
<sequence length="123" mass="13367">TRRCPRPSGGATRPSCRRPRPQRRRAGCCGPRWERSEEPRSRLAGRGPERGLGERAAAGRGERGLSLPRAGPEPGGALPGKANVLAAEPPARDFLLLQASRAIQNRRPPCEREARRGRLHGAI</sequence>
<organism evidence="2 3">
    <name type="scientific">Prorocentrum cordatum</name>
    <dbReference type="NCBI Taxonomy" id="2364126"/>
    <lineage>
        <taxon>Eukaryota</taxon>
        <taxon>Sar</taxon>
        <taxon>Alveolata</taxon>
        <taxon>Dinophyceae</taxon>
        <taxon>Prorocentrales</taxon>
        <taxon>Prorocentraceae</taxon>
        <taxon>Prorocentrum</taxon>
    </lineage>
</organism>
<comment type="caution">
    <text evidence="2">The sequence shown here is derived from an EMBL/GenBank/DDBJ whole genome shotgun (WGS) entry which is preliminary data.</text>
</comment>